<evidence type="ECO:0000313" key="2">
    <source>
        <dbReference type="EMBL" id="KTD22100.1"/>
    </source>
</evidence>
<gene>
    <name evidence="2" type="ORF">Llan_1363</name>
</gene>
<comment type="caution">
    <text evidence="2">The sequence shown here is derived from an EMBL/GenBank/DDBJ whole genome shotgun (WGS) entry which is preliminary data.</text>
</comment>
<dbReference type="RefSeq" id="WP_028373786.1">
    <property type="nucleotide sequence ID" value="NZ_CAAAJD010000026.1"/>
</dbReference>
<dbReference type="EMBL" id="LNYI01000028">
    <property type="protein sequence ID" value="KTD22100.1"/>
    <property type="molecule type" value="Genomic_DNA"/>
</dbReference>
<evidence type="ECO:0000313" key="3">
    <source>
        <dbReference type="Proteomes" id="UP000054869"/>
    </source>
</evidence>
<name>A0A0W0VPP3_9GAMM</name>
<evidence type="ECO:0000256" key="1">
    <source>
        <dbReference type="SAM" id="MobiDB-lite"/>
    </source>
</evidence>
<organism evidence="2 3">
    <name type="scientific">Legionella lansingensis</name>
    <dbReference type="NCBI Taxonomy" id="45067"/>
    <lineage>
        <taxon>Bacteria</taxon>
        <taxon>Pseudomonadati</taxon>
        <taxon>Pseudomonadota</taxon>
        <taxon>Gammaproteobacteria</taxon>
        <taxon>Legionellales</taxon>
        <taxon>Legionellaceae</taxon>
        <taxon>Legionella</taxon>
    </lineage>
</organism>
<proteinExistence type="predicted"/>
<accession>A0A0W0VPP3</accession>
<dbReference type="Proteomes" id="UP000054869">
    <property type="component" value="Unassembled WGS sequence"/>
</dbReference>
<dbReference type="eggNOG" id="ENOG5030K9U">
    <property type="taxonomic scope" value="Bacteria"/>
</dbReference>
<protein>
    <submittedName>
        <fullName evidence="2">Uncharacterized protein</fullName>
    </submittedName>
</protein>
<dbReference type="PATRIC" id="fig|45067.4.peg.1429"/>
<feature type="compositionally biased region" description="Polar residues" evidence="1">
    <location>
        <begin position="13"/>
        <end position="31"/>
    </location>
</feature>
<reference evidence="2 3" key="1">
    <citation type="submission" date="2015-11" db="EMBL/GenBank/DDBJ databases">
        <title>Genomic analysis of 38 Legionella species identifies large and diverse effector repertoires.</title>
        <authorList>
            <person name="Burstein D."/>
            <person name="Amaro F."/>
            <person name="Zusman T."/>
            <person name="Lifshitz Z."/>
            <person name="Cohen O."/>
            <person name="Gilbert J.A."/>
            <person name="Pupko T."/>
            <person name="Shuman H.A."/>
            <person name="Segal G."/>
        </authorList>
    </citation>
    <scope>NUCLEOTIDE SEQUENCE [LARGE SCALE GENOMIC DNA]</scope>
    <source>
        <strain evidence="2 3">ATCC 49751</strain>
    </source>
</reference>
<feature type="region of interest" description="Disordered" evidence="1">
    <location>
        <begin position="1"/>
        <end position="31"/>
    </location>
</feature>
<dbReference type="AlphaFoldDB" id="A0A0W0VPP3"/>
<dbReference type="STRING" id="45067.Llan_1363"/>
<dbReference type="OrthoDB" id="5653926at2"/>
<sequence length="324" mass="37288">MTKQKDEKLPSTIELTDSQAPLISQKDTSNPQHHTWLSLQGGSYNHVWRSNFDSPQALVPGESYQGPWVLKYAIPSKDPVSNAMNNKHRAVRLWNEINPKLPKAGLYKRGWVAPYLENSRPATDDEIAQKLVEIFRDTRRITVDAATKGNFITLKDTGEVVLVDMDLALKRRTSLASIDFAKNLNTRFATYWIDPQLHLSMPKTLEVTRNLLYLEDSLDDNEMDILCQDSKISLKNIQALTWFRTNKVKLTYNLFHQISVLNDSDVPLSETLLEALSVYSQKSVIDPEIESPRKRGLRYEFFYPEPRKRNHFDDELPEAQARLS</sequence>
<keyword evidence="3" id="KW-1185">Reference proteome</keyword>